<name>A0A4Q8M323_9GAMM</name>
<keyword evidence="2" id="KW-0808">Transferase</keyword>
<organism evidence="2 3">
    <name type="scientific">Pseudoxanthomonas winnipegensis</name>
    <dbReference type="NCBI Taxonomy" id="2480810"/>
    <lineage>
        <taxon>Bacteria</taxon>
        <taxon>Pseudomonadati</taxon>
        <taxon>Pseudomonadota</taxon>
        <taxon>Gammaproteobacteria</taxon>
        <taxon>Lysobacterales</taxon>
        <taxon>Lysobacteraceae</taxon>
        <taxon>Pseudoxanthomonas</taxon>
    </lineage>
</organism>
<feature type="domain" description="Glycosyltransferase 2-like" evidence="1">
    <location>
        <begin position="30"/>
        <end position="148"/>
    </location>
</feature>
<dbReference type="CDD" id="cd00761">
    <property type="entry name" value="Glyco_tranf_GTA_type"/>
    <property type="match status" value="1"/>
</dbReference>
<dbReference type="PANTHER" id="PTHR43685">
    <property type="entry name" value="GLYCOSYLTRANSFERASE"/>
    <property type="match status" value="1"/>
</dbReference>
<dbReference type="InterPro" id="IPR050834">
    <property type="entry name" value="Glycosyltransf_2"/>
</dbReference>
<reference evidence="2 3" key="1">
    <citation type="submission" date="2019-02" db="EMBL/GenBank/DDBJ databases">
        <title>WGS of Pseudoxanthomonas species novum from clinical isolates.</title>
        <authorList>
            <person name="Bernier A.-M."/>
            <person name="Bernard K."/>
            <person name="Vachon A."/>
        </authorList>
    </citation>
    <scope>NUCLEOTIDE SEQUENCE [LARGE SCALE GENOMIC DNA]</scope>
    <source>
        <strain evidence="2 3">NML130969</strain>
    </source>
</reference>
<dbReference type="OrthoDB" id="5986178at2"/>
<dbReference type="InterPro" id="IPR029044">
    <property type="entry name" value="Nucleotide-diphossugar_trans"/>
</dbReference>
<evidence type="ECO:0000313" key="2">
    <source>
        <dbReference type="EMBL" id="TAA42377.1"/>
    </source>
</evidence>
<dbReference type="AlphaFoldDB" id="A0A4Q8M323"/>
<evidence type="ECO:0000313" key="3">
    <source>
        <dbReference type="Proteomes" id="UP000294164"/>
    </source>
</evidence>
<dbReference type="EMBL" id="SHMG01000005">
    <property type="protein sequence ID" value="TAA42377.1"/>
    <property type="molecule type" value="Genomic_DNA"/>
</dbReference>
<comment type="caution">
    <text evidence="2">The sequence shown here is derived from an EMBL/GenBank/DDBJ whole genome shotgun (WGS) entry which is preliminary data.</text>
</comment>
<protein>
    <submittedName>
        <fullName evidence="2">Glycosyltransferase family 2 protein</fullName>
    </submittedName>
</protein>
<dbReference type="InterPro" id="IPR001173">
    <property type="entry name" value="Glyco_trans_2-like"/>
</dbReference>
<dbReference type="GO" id="GO:0016740">
    <property type="term" value="F:transferase activity"/>
    <property type="evidence" value="ECO:0007669"/>
    <property type="project" value="UniProtKB-KW"/>
</dbReference>
<proteinExistence type="predicted"/>
<gene>
    <name evidence="2" type="ORF">EA655_10080</name>
</gene>
<accession>A0A4Q8M323</accession>
<dbReference type="Gene3D" id="3.90.550.10">
    <property type="entry name" value="Spore Coat Polysaccharide Biosynthesis Protein SpsA, Chain A"/>
    <property type="match status" value="1"/>
</dbReference>
<dbReference type="Pfam" id="PF00535">
    <property type="entry name" value="Glycos_transf_2"/>
    <property type="match status" value="1"/>
</dbReference>
<evidence type="ECO:0000259" key="1">
    <source>
        <dbReference type="Pfam" id="PF00535"/>
    </source>
</evidence>
<dbReference type="SUPFAM" id="SSF53448">
    <property type="entry name" value="Nucleotide-diphospho-sugar transferases"/>
    <property type="match status" value="1"/>
</dbReference>
<dbReference type="Proteomes" id="UP000294164">
    <property type="component" value="Unassembled WGS sequence"/>
</dbReference>
<sequence>MDWNRDDIDWHSFDVHQWRRDMIDPFDDHSFVVPAYGKSAHLERCLESLRAQTHPSPIVISTSTPFRGLSELADRFQARVTVHDPNAGIGNDWNNAIRSADSNWITLAHQDDVYLPDFAHATKSAIRSNQNALLVFTGYRELLGDRVIPGGTLLLAKRALQEFAFLGRSSVMQSRAKRRLLAFGCAIPCPSVTMRRLPGFVFSEKLAVNLDWDAWLRLACLEGAFVRVNRKLMLHRLHAGSETFNGTQAGVRQREDQQLFEQLWPKIIARFFTTLYSMSYRRALN</sequence>
<dbReference type="PANTHER" id="PTHR43685:SF2">
    <property type="entry name" value="GLYCOSYLTRANSFERASE 2-LIKE DOMAIN-CONTAINING PROTEIN"/>
    <property type="match status" value="1"/>
</dbReference>